<feature type="domain" description="Leucine-rich repeat-containing N-terminal plant-type" evidence="15">
    <location>
        <begin position="31"/>
        <end position="80"/>
    </location>
</feature>
<protein>
    <recommendedName>
        <fullName evidence="15">Leucine-rich repeat-containing N-terminal plant-type domain-containing protein</fullName>
    </recommendedName>
</protein>
<evidence type="ECO:0000256" key="4">
    <source>
        <dbReference type="ARBA" id="ARBA00022475"/>
    </source>
</evidence>
<evidence type="ECO:0000256" key="7">
    <source>
        <dbReference type="ARBA" id="ARBA00022729"/>
    </source>
</evidence>
<keyword evidence="6 13" id="KW-0812">Transmembrane</keyword>
<organism evidence="16 17">
    <name type="scientific">Canavalia gladiata</name>
    <name type="common">Sword bean</name>
    <name type="synonym">Dolichos gladiatus</name>
    <dbReference type="NCBI Taxonomy" id="3824"/>
    <lineage>
        <taxon>Eukaryota</taxon>
        <taxon>Viridiplantae</taxon>
        <taxon>Streptophyta</taxon>
        <taxon>Embryophyta</taxon>
        <taxon>Tracheophyta</taxon>
        <taxon>Spermatophyta</taxon>
        <taxon>Magnoliopsida</taxon>
        <taxon>eudicotyledons</taxon>
        <taxon>Gunneridae</taxon>
        <taxon>Pentapetalae</taxon>
        <taxon>rosids</taxon>
        <taxon>fabids</taxon>
        <taxon>Fabales</taxon>
        <taxon>Fabaceae</taxon>
        <taxon>Papilionoideae</taxon>
        <taxon>50 kb inversion clade</taxon>
        <taxon>NPAAA clade</taxon>
        <taxon>indigoferoid/millettioid clade</taxon>
        <taxon>Phaseoleae</taxon>
        <taxon>Canavalia</taxon>
    </lineage>
</organism>
<evidence type="ECO:0000256" key="3">
    <source>
        <dbReference type="ARBA" id="ARBA00009592"/>
    </source>
</evidence>
<keyword evidence="9 13" id="KW-1133">Transmembrane helix</keyword>
<evidence type="ECO:0000256" key="10">
    <source>
        <dbReference type="ARBA" id="ARBA00023136"/>
    </source>
</evidence>
<dbReference type="FunFam" id="3.80.10.10:FF:000041">
    <property type="entry name" value="LRR receptor-like serine/threonine-protein kinase ERECTA"/>
    <property type="match status" value="1"/>
</dbReference>
<dbReference type="SMART" id="SM00369">
    <property type="entry name" value="LRR_TYP"/>
    <property type="match status" value="13"/>
</dbReference>
<keyword evidence="8" id="KW-0677">Repeat</keyword>
<dbReference type="Gene3D" id="3.80.10.10">
    <property type="entry name" value="Ribonuclease Inhibitor"/>
    <property type="match status" value="4"/>
</dbReference>
<gene>
    <name evidence="16" type="ORF">VNO77_29704</name>
</gene>
<evidence type="ECO:0000313" key="17">
    <source>
        <dbReference type="Proteomes" id="UP001367508"/>
    </source>
</evidence>
<evidence type="ECO:0000256" key="1">
    <source>
        <dbReference type="ARBA" id="ARBA00004167"/>
    </source>
</evidence>
<dbReference type="FunFam" id="3.80.10.10:FF:000095">
    <property type="entry name" value="LRR receptor-like serine/threonine-protein kinase GSO1"/>
    <property type="match status" value="1"/>
</dbReference>
<evidence type="ECO:0000256" key="2">
    <source>
        <dbReference type="ARBA" id="ARBA00004236"/>
    </source>
</evidence>
<evidence type="ECO:0000256" key="12">
    <source>
        <dbReference type="ARBA" id="ARBA00023180"/>
    </source>
</evidence>
<dbReference type="InterPro" id="IPR052595">
    <property type="entry name" value="LRRC69/RLP"/>
</dbReference>
<comment type="similarity">
    <text evidence="3">Belongs to the RLP family.</text>
</comment>
<sequence>MPLLFHIILSLYLLLFHFLSFSSSLQSLCLSDQSSALLQFKTSFIVNANYTSSVCHQSDPRTTTWENGTDCCSWLGVTCDLISGHVIGLDLSCSGLQGKLYPNNTLFHLTHIQTLNLAFNNFSKSQLPSQFGGFVSLMHLNLSSSYIDGEIPSHISYLSKLQSLDLSHNSLKWKETTWKRLLQNATALRDLVLDYTDMSLIRPLSLSSSLVTLSLVHTRLKGNLTIDFPCLPNLQQLYLSSNFYLEGPLPNLSCSTSLSILDVSSCQFQGSIPSSLLTLPHITFLYLNHNHLSGQIPNIFHQSSKFQVIDLSDNNIKGELPLSLSNLQNLLHLNLSFNKFSGQIPNAFGELTKLKILDLSGNSLEGQIPSSLFNLTQLSILKCYNNKLEGPLPNKITGFFNLVNLRLNNNLLNGTIPSWCLSLPSLVGLDLSNNHFTGHIDAISTYSLKILLLCNNQLQGNIPKSIFNLVNLTALCLSSNSWSGTVHFPLFSKLQNLEILSLSQNNQLSFNFESNINYSFSRLKILELSSNNLTEFPKLIGKFPSLSCLDMSNNKLNGKVPDWLHEMDSLHILNFSRNLLTTSINQFSRNYRLHVLDLSFNLLYGDISSICNISSLQILNLSNNKLIGIVPQCLVNLSSLQVLDLHMNKLYGSLPIIFQKNKLSDLNLSGNQLQSRLPTSLSKCTQLEILNLGNNQIEDAFPHWLHKLPNLRVLILRANKFHGPITSLNTKNLFPSLTILDISCNNFSGSLPTTYIKNLEAMKNTVELESDLQYVEFKYIMYGDKYYYYIPSYDSMAIMVKGINIIVTRIPTTFVTTDLSANNFEGEIPNVIGKLHALKGLNLSHNRLIGTIPRCLGNLTNLESLDLSSNMLIGGIPTELTNLNYLEVLNLSQNRLVGEIPQGKQFNTFSNGSYEGNLGLCGFPLSIKCDRNTGQHSSPSPNFWSEQKIGFGWKPVAIGYGCGMVFGMALGCCVVLKRKPQWLARIVESQPNKRAKRRARIRPHGRMND</sequence>
<proteinExistence type="inferred from homology"/>
<dbReference type="Pfam" id="PF13855">
    <property type="entry name" value="LRR_8"/>
    <property type="match status" value="5"/>
</dbReference>
<keyword evidence="12" id="KW-0325">Glycoprotein</keyword>
<dbReference type="InterPro" id="IPR001611">
    <property type="entry name" value="Leu-rich_rpt"/>
</dbReference>
<keyword evidence="4" id="KW-1003">Cell membrane</keyword>
<evidence type="ECO:0000256" key="8">
    <source>
        <dbReference type="ARBA" id="ARBA00022737"/>
    </source>
</evidence>
<keyword evidence="10 13" id="KW-0472">Membrane</keyword>
<reference evidence="16 17" key="1">
    <citation type="submission" date="2024-01" db="EMBL/GenBank/DDBJ databases">
        <title>The genomes of 5 underutilized Papilionoideae crops provide insights into root nodulation and disease resistanc.</title>
        <authorList>
            <person name="Jiang F."/>
        </authorList>
    </citation>
    <scope>NUCLEOTIDE SEQUENCE [LARGE SCALE GENOMIC DNA]</scope>
    <source>
        <strain evidence="16">LVBAO_FW01</strain>
        <tissue evidence="16">Leaves</tissue>
    </source>
</reference>
<dbReference type="InterPro" id="IPR003591">
    <property type="entry name" value="Leu-rich_rpt_typical-subtyp"/>
</dbReference>
<feature type="chain" id="PRO_5042948730" description="Leucine-rich repeat-containing N-terminal plant-type domain-containing protein" evidence="14">
    <location>
        <begin position="25"/>
        <end position="1009"/>
    </location>
</feature>
<keyword evidence="17" id="KW-1185">Reference proteome</keyword>
<dbReference type="PRINTS" id="PR00019">
    <property type="entry name" value="LEURICHRPT"/>
</dbReference>
<dbReference type="PANTHER" id="PTHR48057">
    <property type="entry name" value="LEUCINE-RICH REPEAT SERINE/THREONINE-PROTEIN KINASE 1"/>
    <property type="match status" value="1"/>
</dbReference>
<dbReference type="PANTHER" id="PTHR48057:SF29">
    <property type="entry name" value="OS02G0609900 PROTEIN"/>
    <property type="match status" value="1"/>
</dbReference>
<dbReference type="Pfam" id="PF08263">
    <property type="entry name" value="LRRNT_2"/>
    <property type="match status" value="1"/>
</dbReference>
<dbReference type="FunFam" id="3.80.10.10:FF:000213">
    <property type="entry name" value="Tyrosine-sulfated glycopeptide receptor 1"/>
    <property type="match status" value="1"/>
</dbReference>
<dbReference type="SUPFAM" id="SSF52047">
    <property type="entry name" value="RNI-like"/>
    <property type="match status" value="1"/>
</dbReference>
<dbReference type="SMART" id="SM00365">
    <property type="entry name" value="LRR_SD22"/>
    <property type="match status" value="8"/>
</dbReference>
<evidence type="ECO:0000256" key="9">
    <source>
        <dbReference type="ARBA" id="ARBA00022989"/>
    </source>
</evidence>
<evidence type="ECO:0000256" key="6">
    <source>
        <dbReference type="ARBA" id="ARBA00022692"/>
    </source>
</evidence>
<evidence type="ECO:0000256" key="11">
    <source>
        <dbReference type="ARBA" id="ARBA00023170"/>
    </source>
</evidence>
<evidence type="ECO:0000256" key="5">
    <source>
        <dbReference type="ARBA" id="ARBA00022614"/>
    </source>
</evidence>
<keyword evidence="7 14" id="KW-0732">Signal</keyword>
<feature type="signal peptide" evidence="14">
    <location>
        <begin position="1"/>
        <end position="24"/>
    </location>
</feature>
<dbReference type="PROSITE" id="PS51450">
    <property type="entry name" value="LRR"/>
    <property type="match status" value="1"/>
</dbReference>
<comment type="subcellular location">
    <subcellularLocation>
        <location evidence="2">Cell membrane</location>
    </subcellularLocation>
    <subcellularLocation>
        <location evidence="1">Membrane</location>
        <topology evidence="1">Single-pass membrane protein</topology>
    </subcellularLocation>
</comment>
<keyword evidence="5" id="KW-0433">Leucine-rich repeat</keyword>
<dbReference type="Pfam" id="PF00560">
    <property type="entry name" value="LRR_1"/>
    <property type="match status" value="6"/>
</dbReference>
<comment type="caution">
    <text evidence="16">The sequence shown here is derived from an EMBL/GenBank/DDBJ whole genome shotgun (WGS) entry which is preliminary data.</text>
</comment>
<feature type="transmembrane region" description="Helical" evidence="13">
    <location>
        <begin position="957"/>
        <end position="976"/>
    </location>
</feature>
<dbReference type="InterPro" id="IPR032675">
    <property type="entry name" value="LRR_dom_sf"/>
</dbReference>
<evidence type="ECO:0000259" key="15">
    <source>
        <dbReference type="Pfam" id="PF08263"/>
    </source>
</evidence>
<evidence type="ECO:0000256" key="14">
    <source>
        <dbReference type="SAM" id="SignalP"/>
    </source>
</evidence>
<name>A0AAN9KNR5_CANGL</name>
<dbReference type="InterPro" id="IPR013210">
    <property type="entry name" value="LRR_N_plant-typ"/>
</dbReference>
<dbReference type="Proteomes" id="UP001367508">
    <property type="component" value="Unassembled WGS sequence"/>
</dbReference>
<dbReference type="AlphaFoldDB" id="A0AAN9KNR5"/>
<dbReference type="EMBL" id="JAYMYQ010000007">
    <property type="protein sequence ID" value="KAK7320326.1"/>
    <property type="molecule type" value="Genomic_DNA"/>
</dbReference>
<evidence type="ECO:0000313" key="16">
    <source>
        <dbReference type="EMBL" id="KAK7320326.1"/>
    </source>
</evidence>
<dbReference type="SUPFAM" id="SSF52058">
    <property type="entry name" value="L domain-like"/>
    <property type="match status" value="3"/>
</dbReference>
<dbReference type="GO" id="GO:0005886">
    <property type="term" value="C:plasma membrane"/>
    <property type="evidence" value="ECO:0007669"/>
    <property type="project" value="UniProtKB-SubCell"/>
</dbReference>
<keyword evidence="11" id="KW-0675">Receptor</keyword>
<accession>A0AAN9KNR5</accession>
<evidence type="ECO:0000256" key="13">
    <source>
        <dbReference type="SAM" id="Phobius"/>
    </source>
</evidence>